<evidence type="ECO:0000256" key="17">
    <source>
        <dbReference type="PIRNR" id="PIRNR037595"/>
    </source>
</evidence>
<evidence type="ECO:0000256" key="1">
    <source>
        <dbReference type="ARBA" id="ARBA00004479"/>
    </source>
</evidence>
<feature type="disulfide bond" evidence="18">
    <location>
        <begin position="435"/>
        <end position="457"/>
    </location>
</feature>
<keyword evidence="14" id="KW-0325">Glycoprotein</keyword>
<evidence type="ECO:0000256" key="3">
    <source>
        <dbReference type="ARBA" id="ARBA00022588"/>
    </source>
</evidence>
<keyword evidence="3 17" id="KW-0399">Innate immunity</keyword>
<comment type="subunit">
    <text evidence="16">Binds MYD88 (via TIR domain).</text>
</comment>
<comment type="similarity">
    <text evidence="2 17">Belongs to the Toll-like receptor family.</text>
</comment>
<evidence type="ECO:0000256" key="16">
    <source>
        <dbReference type="ARBA" id="ARBA00066192"/>
    </source>
</evidence>
<dbReference type="InterPro" id="IPR035897">
    <property type="entry name" value="Toll_tir_struct_dom_sf"/>
</dbReference>
<dbReference type="GO" id="GO:0002224">
    <property type="term" value="P:toll-like receptor signaling pathway"/>
    <property type="evidence" value="ECO:0007669"/>
    <property type="project" value="UniProtKB-UniRule"/>
</dbReference>
<dbReference type="InterPro" id="IPR017241">
    <property type="entry name" value="Toll-like_receptor"/>
</dbReference>
<comment type="function">
    <text evidence="17">Cooperates with LY96 to mediate the innate immune response to bacterial lipoproteins and other microbial cell wall components. Cooperates with TLR1 or TLR6 to mediate the innate immune response to bacterial lipoproteins or lipopeptides. Acts via MYD88 and TRAF6, leading to NF-kappa-B activation, cytokine secretion and the inflammatory response.</text>
</comment>
<evidence type="ECO:0000256" key="14">
    <source>
        <dbReference type="ARBA" id="ARBA00023180"/>
    </source>
</evidence>
<evidence type="ECO:0000256" key="19">
    <source>
        <dbReference type="SAM" id="Phobius"/>
    </source>
</evidence>
<evidence type="ECO:0000256" key="2">
    <source>
        <dbReference type="ARBA" id="ARBA00009634"/>
    </source>
</evidence>
<dbReference type="Proteomes" id="UP000827986">
    <property type="component" value="Unassembled WGS sequence"/>
</dbReference>
<keyword evidence="12 18" id="KW-1015">Disulfide bond</keyword>
<comment type="subcellular location">
    <subcellularLocation>
        <location evidence="1">Membrane</location>
        <topology evidence="1">Single-pass type I membrane protein</topology>
    </subcellularLocation>
</comment>
<sequence>MGKIMPNQLWKEWVIYMVIMANLSEEKATTQVCPSCDATHFCDCSSMNLSTIPSGLTTDITGLNLSCNSIKYVRETDLLVGVNLRVLLLQFNQIWTIDKESFIFQGKLEHLDLSNNKLTHLSPIWFRHLFSLQHLNIQGNLYTTLGENPLFSKLKNLRYLHLGNNNSFSAIQKEDFDGITVLEQLEIDGQRLRQYESGSLITVNINHIIININDVQVLSVMVEDFIHSAICVELRNIAFNTANESSLLEPMSHSVMEKFVLKNVLFTDASIDKMLNILVHAEQLLELELDNSILQGTGHWHEPIKIKRKSPMEIVTIQRLTIEKFYLFSDLSSLKNLIGNITKITVVNTKVFLVPCSISRHFSSLLYLDLSENLLADPNLEHSSCKGAWPLLQTFNLSQNTLGDIQMTGRSLSHLKYLTHLDISQNNFGEIPELCQWPENLKYLNISGTQIPKLTTCIPQTLEVLDVSSNILNDFRLKLPRLKELYIAKNKLKTLPDAPFIPNLVALRISRNKLTSFSKEEFGSFRKMETLDAGDNNFICSCEFLSFIQYQEGIANVLANWPENYICDSPSSVRGQQVNAARLSLFECHRTLAVSLICILVVLVILSIVILGYKLHVIWYMKMTWAWLQAKRKPRKSHNHDFCYDAFVSYSERDSEWVENLMVQELENAIPPFKLCLHKRDFVPGKWIVDNIIDSIEKSHKTLFVLSEHFVQSEWCKYELEFSHFRLFDEHNDAAILILLEPIQEQTIPKRFCKLRKIMNTKTYLEWPLDEDQQQIFWFNLKIALKY</sequence>
<keyword evidence="10" id="KW-0520">NAD</keyword>
<dbReference type="PROSITE" id="PS51450">
    <property type="entry name" value="LRR"/>
    <property type="match status" value="2"/>
</dbReference>
<feature type="disulfide bond" evidence="18">
    <location>
        <begin position="356"/>
        <end position="385"/>
    </location>
</feature>
<feature type="disulfide bond" evidence="18">
    <location>
        <begin position="36"/>
        <end position="42"/>
    </location>
</feature>
<comment type="caution">
    <text evidence="21">The sequence shown here is derived from an EMBL/GenBank/DDBJ whole genome shotgun (WGS) entry which is preliminary data.</text>
</comment>
<evidence type="ECO:0000256" key="6">
    <source>
        <dbReference type="ARBA" id="ARBA00022729"/>
    </source>
</evidence>
<feature type="transmembrane region" description="Helical" evidence="19">
    <location>
        <begin position="592"/>
        <end position="613"/>
    </location>
</feature>
<feature type="domain" description="TIR" evidence="20">
    <location>
        <begin position="642"/>
        <end position="785"/>
    </location>
</feature>
<evidence type="ECO:0000256" key="5">
    <source>
        <dbReference type="ARBA" id="ARBA00022692"/>
    </source>
</evidence>
<evidence type="ECO:0000256" key="12">
    <source>
        <dbReference type="ARBA" id="ARBA00023157"/>
    </source>
</evidence>
<dbReference type="FunFam" id="3.80.10.10:FF:000046">
    <property type="entry name" value="Toll-like receptor 2"/>
    <property type="match status" value="1"/>
</dbReference>
<dbReference type="GO" id="GO:0006954">
    <property type="term" value="P:inflammatory response"/>
    <property type="evidence" value="ECO:0007669"/>
    <property type="project" value="UniProtKB-UniRule"/>
</dbReference>
<dbReference type="SMART" id="SM00255">
    <property type="entry name" value="TIR"/>
    <property type="match status" value="1"/>
</dbReference>
<dbReference type="InterPro" id="IPR000157">
    <property type="entry name" value="TIR_dom"/>
</dbReference>
<dbReference type="Pfam" id="PF13855">
    <property type="entry name" value="LRR_8"/>
    <property type="match status" value="2"/>
</dbReference>
<organism evidence="21 22">
    <name type="scientific">Mauremys mutica</name>
    <name type="common">yellowpond turtle</name>
    <dbReference type="NCBI Taxonomy" id="74926"/>
    <lineage>
        <taxon>Eukaryota</taxon>
        <taxon>Metazoa</taxon>
        <taxon>Chordata</taxon>
        <taxon>Craniata</taxon>
        <taxon>Vertebrata</taxon>
        <taxon>Euteleostomi</taxon>
        <taxon>Archelosauria</taxon>
        <taxon>Testudinata</taxon>
        <taxon>Testudines</taxon>
        <taxon>Cryptodira</taxon>
        <taxon>Durocryptodira</taxon>
        <taxon>Testudinoidea</taxon>
        <taxon>Geoemydidae</taxon>
        <taxon>Geoemydinae</taxon>
        <taxon>Mauremys</taxon>
    </lineage>
</organism>
<dbReference type="GO" id="GO:0004888">
    <property type="term" value="F:transmembrane signaling receptor activity"/>
    <property type="evidence" value="ECO:0007669"/>
    <property type="project" value="InterPro"/>
</dbReference>
<accession>A0A9D4ASZ7</accession>
<dbReference type="GO" id="GO:0045087">
    <property type="term" value="P:innate immune response"/>
    <property type="evidence" value="ECO:0007669"/>
    <property type="project" value="UniProtKB-UniRule"/>
</dbReference>
<keyword evidence="22" id="KW-1185">Reference proteome</keyword>
<dbReference type="GO" id="GO:0005886">
    <property type="term" value="C:plasma membrane"/>
    <property type="evidence" value="ECO:0007669"/>
    <property type="project" value="TreeGrafter"/>
</dbReference>
<name>A0A9D4ASZ7_9SAUR</name>
<dbReference type="Pfam" id="PF01582">
    <property type="entry name" value="TIR"/>
    <property type="match status" value="1"/>
</dbReference>
<dbReference type="InterPro" id="IPR001611">
    <property type="entry name" value="Leu-rich_rpt"/>
</dbReference>
<dbReference type="GO" id="GO:0043235">
    <property type="term" value="C:receptor complex"/>
    <property type="evidence" value="ECO:0007669"/>
    <property type="project" value="TreeGrafter"/>
</dbReference>
<keyword evidence="11 19" id="KW-0472">Membrane</keyword>
<reference evidence="21" key="1">
    <citation type="submission" date="2021-09" db="EMBL/GenBank/DDBJ databases">
        <title>The genome of Mauremys mutica provides insights into the evolution of semi-aquatic lifestyle.</title>
        <authorList>
            <person name="Gong S."/>
            <person name="Gao Y."/>
        </authorList>
    </citation>
    <scope>NUCLEOTIDE SEQUENCE</scope>
    <source>
        <strain evidence="21">MM-2020</strain>
        <tissue evidence="21">Muscle</tissue>
    </source>
</reference>
<evidence type="ECO:0000313" key="22">
    <source>
        <dbReference type="Proteomes" id="UP000827986"/>
    </source>
</evidence>
<dbReference type="FunFam" id="3.40.50.10140:FF:000001">
    <property type="entry name" value="Toll-like receptor 2"/>
    <property type="match status" value="1"/>
</dbReference>
<dbReference type="AlphaFoldDB" id="A0A9D4ASZ7"/>
<keyword evidence="15 17" id="KW-0395">Inflammatory response</keyword>
<proteinExistence type="inferred from homology"/>
<dbReference type="PANTHER" id="PTHR24365">
    <property type="entry name" value="TOLL-LIKE RECEPTOR"/>
    <property type="match status" value="1"/>
</dbReference>
<keyword evidence="13 17" id="KW-0675">Receptor</keyword>
<dbReference type="PROSITE" id="PS50104">
    <property type="entry name" value="TIR"/>
    <property type="match status" value="1"/>
</dbReference>
<evidence type="ECO:0000256" key="9">
    <source>
        <dbReference type="ARBA" id="ARBA00022989"/>
    </source>
</evidence>
<gene>
    <name evidence="21" type="ORF">KIL84_000678</name>
</gene>
<evidence type="ECO:0000256" key="15">
    <source>
        <dbReference type="ARBA" id="ARBA00023198"/>
    </source>
</evidence>
<keyword evidence="5 19" id="KW-0812">Transmembrane</keyword>
<keyword evidence="7" id="KW-0677">Repeat</keyword>
<dbReference type="GO" id="GO:0042497">
    <property type="term" value="F:triacyl lipopeptide binding"/>
    <property type="evidence" value="ECO:0007669"/>
    <property type="project" value="TreeGrafter"/>
</dbReference>
<dbReference type="SUPFAM" id="SSF52200">
    <property type="entry name" value="Toll/Interleukin receptor TIR domain"/>
    <property type="match status" value="1"/>
</dbReference>
<evidence type="ECO:0000313" key="21">
    <source>
        <dbReference type="EMBL" id="KAH1169693.1"/>
    </source>
</evidence>
<evidence type="ECO:0000256" key="8">
    <source>
        <dbReference type="ARBA" id="ARBA00022859"/>
    </source>
</evidence>
<dbReference type="Gene3D" id="3.40.50.10140">
    <property type="entry name" value="Toll/interleukin-1 receptor homology (TIR) domain"/>
    <property type="match status" value="1"/>
</dbReference>
<dbReference type="Pfam" id="PF00560">
    <property type="entry name" value="LRR_1"/>
    <property type="match status" value="1"/>
</dbReference>
<evidence type="ECO:0000256" key="7">
    <source>
        <dbReference type="ARBA" id="ARBA00022737"/>
    </source>
</evidence>
<dbReference type="SMART" id="SM00364">
    <property type="entry name" value="LRR_BAC"/>
    <property type="match status" value="6"/>
</dbReference>
<dbReference type="Gene3D" id="3.80.10.10">
    <property type="entry name" value="Ribonuclease Inhibitor"/>
    <property type="match status" value="1"/>
</dbReference>
<dbReference type="PANTHER" id="PTHR24365:SF17">
    <property type="entry name" value="TOLL-LIKE RECEPTOR 2"/>
    <property type="match status" value="1"/>
</dbReference>
<dbReference type="PIRSF" id="PIRSF037595">
    <property type="entry name" value="Toll-like_receptor"/>
    <property type="match status" value="1"/>
</dbReference>
<evidence type="ECO:0000259" key="20">
    <source>
        <dbReference type="PROSITE" id="PS50104"/>
    </source>
</evidence>
<dbReference type="InterPro" id="IPR032675">
    <property type="entry name" value="LRR_dom_sf"/>
</dbReference>
<evidence type="ECO:0000256" key="10">
    <source>
        <dbReference type="ARBA" id="ARBA00023027"/>
    </source>
</evidence>
<protein>
    <recommendedName>
        <fullName evidence="17">Toll-like receptor 2</fullName>
    </recommendedName>
</protein>
<evidence type="ECO:0000256" key="4">
    <source>
        <dbReference type="ARBA" id="ARBA00022614"/>
    </source>
</evidence>
<dbReference type="SMART" id="SM00082">
    <property type="entry name" value="LRRCT"/>
    <property type="match status" value="1"/>
</dbReference>
<keyword evidence="9 19" id="KW-1133">Transmembrane helix</keyword>
<evidence type="ECO:0000256" key="13">
    <source>
        <dbReference type="ARBA" id="ARBA00023170"/>
    </source>
</evidence>
<dbReference type="InterPro" id="IPR000483">
    <property type="entry name" value="Cys-rich_flank_reg_C"/>
</dbReference>
<dbReference type="SMART" id="SM00369">
    <property type="entry name" value="LRR_TYP"/>
    <property type="match status" value="7"/>
</dbReference>
<dbReference type="InterPro" id="IPR003591">
    <property type="entry name" value="Leu-rich_rpt_typical-subtyp"/>
</dbReference>
<keyword evidence="6" id="KW-0732">Signal</keyword>
<keyword evidence="8 17" id="KW-0391">Immunity</keyword>
<dbReference type="PRINTS" id="PR01537">
    <property type="entry name" value="INTRLKN1R1F"/>
</dbReference>
<evidence type="ECO:0000256" key="11">
    <source>
        <dbReference type="ARBA" id="ARBA00023136"/>
    </source>
</evidence>
<keyword evidence="4" id="KW-0433">Leucine-rich repeat</keyword>
<evidence type="ECO:0000256" key="18">
    <source>
        <dbReference type="PIRSR" id="PIRSR037595-2"/>
    </source>
</evidence>
<dbReference type="EMBL" id="JAHDVG010000484">
    <property type="protein sequence ID" value="KAH1169693.1"/>
    <property type="molecule type" value="Genomic_DNA"/>
</dbReference>
<dbReference type="SUPFAM" id="SSF52058">
    <property type="entry name" value="L domain-like"/>
    <property type="match status" value="2"/>
</dbReference>